<reference evidence="1" key="1">
    <citation type="submission" date="2019-12" db="EMBL/GenBank/DDBJ databases">
        <title>Genome sequencing and annotation of Brassica cretica.</title>
        <authorList>
            <person name="Studholme D.J."/>
            <person name="Sarris P.F."/>
        </authorList>
    </citation>
    <scope>NUCLEOTIDE SEQUENCE</scope>
    <source>
        <strain evidence="1">PFS-001/15</strain>
        <tissue evidence="1">Leaf</tissue>
    </source>
</reference>
<name>A0A8S9KTH9_BRACR</name>
<protein>
    <submittedName>
        <fullName evidence="1">Uncharacterized protein</fullName>
    </submittedName>
</protein>
<dbReference type="Proteomes" id="UP000712281">
    <property type="component" value="Unassembled WGS sequence"/>
</dbReference>
<proteinExistence type="predicted"/>
<sequence length="82" mass="9486">MKLFPVLYRFRFFDSFPLRLASRKPLLFKQASPALLPGEDDSFYIFLAGLFSRIVRSFRFDGGFGLVSMVSRVVIRLITCLM</sequence>
<dbReference type="EMBL" id="QGKW02000717">
    <property type="protein sequence ID" value="KAF2597815.1"/>
    <property type="molecule type" value="Genomic_DNA"/>
</dbReference>
<comment type="caution">
    <text evidence="1">The sequence shown here is derived from an EMBL/GenBank/DDBJ whole genome shotgun (WGS) entry which is preliminary data.</text>
</comment>
<evidence type="ECO:0000313" key="2">
    <source>
        <dbReference type="Proteomes" id="UP000712281"/>
    </source>
</evidence>
<evidence type="ECO:0000313" key="1">
    <source>
        <dbReference type="EMBL" id="KAF2597815.1"/>
    </source>
</evidence>
<dbReference type="AlphaFoldDB" id="A0A8S9KTH9"/>
<gene>
    <name evidence="1" type="ORF">F2Q68_00008663</name>
</gene>
<accession>A0A8S9KTH9</accession>
<organism evidence="1 2">
    <name type="scientific">Brassica cretica</name>
    <name type="common">Mustard</name>
    <dbReference type="NCBI Taxonomy" id="69181"/>
    <lineage>
        <taxon>Eukaryota</taxon>
        <taxon>Viridiplantae</taxon>
        <taxon>Streptophyta</taxon>
        <taxon>Embryophyta</taxon>
        <taxon>Tracheophyta</taxon>
        <taxon>Spermatophyta</taxon>
        <taxon>Magnoliopsida</taxon>
        <taxon>eudicotyledons</taxon>
        <taxon>Gunneridae</taxon>
        <taxon>Pentapetalae</taxon>
        <taxon>rosids</taxon>
        <taxon>malvids</taxon>
        <taxon>Brassicales</taxon>
        <taxon>Brassicaceae</taxon>
        <taxon>Brassiceae</taxon>
        <taxon>Brassica</taxon>
    </lineage>
</organism>